<dbReference type="Proteomes" id="UP000179920">
    <property type="component" value="Chromosome II"/>
</dbReference>
<evidence type="ECO:0000313" key="1">
    <source>
        <dbReference type="EMBL" id="SAM67824.1"/>
    </source>
</evidence>
<proteinExistence type="predicted"/>
<protein>
    <submittedName>
        <fullName evidence="1">Uncharacterized protein</fullName>
    </submittedName>
</protein>
<name>A0A1K0GII4_9BASI</name>
<dbReference type="AlphaFoldDB" id="A0A1K0GII4"/>
<evidence type="ECO:0000313" key="2">
    <source>
        <dbReference type="Proteomes" id="UP000179920"/>
    </source>
</evidence>
<reference evidence="2" key="1">
    <citation type="submission" date="2016-04" db="EMBL/GenBank/DDBJ databases">
        <authorList>
            <person name="Guldener U."/>
            <person name="Guldener U."/>
        </authorList>
    </citation>
    <scope>NUCLEOTIDE SEQUENCE [LARGE SCALE GENOMIC DNA]</scope>
    <source>
        <strain evidence="2">UB2112</strain>
    </source>
</reference>
<dbReference type="EMBL" id="LT558118">
    <property type="protein sequence ID" value="SAM67824.1"/>
    <property type="molecule type" value="Genomic_DNA"/>
</dbReference>
<gene>
    <name evidence="1" type="ORF">UBRO_20446</name>
</gene>
<accession>A0A1K0GII4</accession>
<sequence>MIKCFAGPTHLVPLGSPVHVCRSLSLRTVTSLRGCRTCRSSMVSRQIQKLSVGLSSLMRRTPYRPRPGVLLSTEIRRTHGRFMPFLQITTTRLRCGIRVDVADGMLTLFLALSKQVSLSIFVLPSSESGVYAYSIIDDMGENTPDST</sequence>
<organism evidence="1 2">
    <name type="scientific">Ustilago bromivora</name>
    <dbReference type="NCBI Taxonomy" id="307758"/>
    <lineage>
        <taxon>Eukaryota</taxon>
        <taxon>Fungi</taxon>
        <taxon>Dikarya</taxon>
        <taxon>Basidiomycota</taxon>
        <taxon>Ustilaginomycotina</taxon>
        <taxon>Ustilaginomycetes</taxon>
        <taxon>Ustilaginales</taxon>
        <taxon>Ustilaginaceae</taxon>
        <taxon>Ustilago</taxon>
    </lineage>
</organism>